<evidence type="ECO:0000313" key="1">
    <source>
        <dbReference type="EMBL" id="MBL1104958.1"/>
    </source>
</evidence>
<proteinExistence type="predicted"/>
<gene>
    <name evidence="1" type="ORF">JK361_10185</name>
</gene>
<sequence length="168" mass="18097">MDAGLAAVLGAAIGGGLAALTAVVTSFFTLRVARLQLKAQESEAARQRRFDSLRERREPRAKAYADFLNGAEHFVELVVQGQPAEALMAQVDEMSKLQSTVQIWGPPTVAAAAAWAVKGAIRATGRIHHEENVSRMPMAAETNSLIAKFIEAARAAIEEEVTEQQRTA</sequence>
<evidence type="ECO:0000313" key="2">
    <source>
        <dbReference type="Proteomes" id="UP000621386"/>
    </source>
</evidence>
<dbReference type="RefSeq" id="WP_201815408.1">
    <property type="nucleotide sequence ID" value="NZ_JAERRH010000003.1"/>
</dbReference>
<reference evidence="1 2" key="1">
    <citation type="submission" date="2021-01" db="EMBL/GenBank/DDBJ databases">
        <title>WGS of actinomycetes isolated from Thailand.</title>
        <authorList>
            <person name="Thawai C."/>
        </authorList>
    </citation>
    <scope>NUCLEOTIDE SEQUENCE [LARGE SCALE GENOMIC DNA]</scope>
    <source>
        <strain evidence="1 2">CH5-8</strain>
    </source>
</reference>
<comment type="caution">
    <text evidence="1">The sequence shown here is derived from an EMBL/GenBank/DDBJ whole genome shotgun (WGS) entry which is preliminary data.</text>
</comment>
<keyword evidence="2" id="KW-1185">Reference proteome</keyword>
<dbReference type="EMBL" id="JAERRH010000003">
    <property type="protein sequence ID" value="MBL1104958.1"/>
    <property type="molecule type" value="Genomic_DNA"/>
</dbReference>
<organism evidence="1 2">
    <name type="scientific">Streptomyces musisoli</name>
    <dbReference type="NCBI Taxonomy" id="2802280"/>
    <lineage>
        <taxon>Bacteria</taxon>
        <taxon>Bacillati</taxon>
        <taxon>Actinomycetota</taxon>
        <taxon>Actinomycetes</taxon>
        <taxon>Kitasatosporales</taxon>
        <taxon>Streptomycetaceae</taxon>
        <taxon>Streptomyces</taxon>
    </lineage>
</organism>
<name>A0ABS1NXY3_9ACTN</name>
<dbReference type="Proteomes" id="UP000621386">
    <property type="component" value="Unassembled WGS sequence"/>
</dbReference>
<protein>
    <submittedName>
        <fullName evidence="1">Uncharacterized protein</fullName>
    </submittedName>
</protein>
<accession>A0ABS1NXY3</accession>